<dbReference type="VEuPathDB" id="FungiDB:GLRG_02399"/>
<dbReference type="Proteomes" id="UP000008782">
    <property type="component" value="Unassembled WGS sequence"/>
</dbReference>
<sequence>MATEALPTPASITGGRLRVDLPPSHDFRCRYNTGSLFLSLYSVAMSAMSFLPGNETGRGV</sequence>
<name>E3Q6U1_COLGM</name>
<dbReference type="AlphaFoldDB" id="E3Q6U1"/>
<accession>E3Q6U1</accession>
<protein>
    <submittedName>
        <fullName evidence="1">Uncharacterized protein</fullName>
    </submittedName>
</protein>
<keyword evidence="2" id="KW-1185">Reference proteome</keyword>
<dbReference type="GeneID" id="24407764"/>
<evidence type="ECO:0000313" key="2">
    <source>
        <dbReference type="Proteomes" id="UP000008782"/>
    </source>
</evidence>
<reference evidence="2" key="1">
    <citation type="journal article" date="2012" name="Nat. Genet.">
        <title>Lifestyle transitions in plant pathogenic Colletotrichum fungi deciphered by genome and transcriptome analyses.</title>
        <authorList>
            <person name="O'Connell R.J."/>
            <person name="Thon M.R."/>
            <person name="Hacquard S."/>
            <person name="Amyotte S.G."/>
            <person name="Kleemann J."/>
            <person name="Torres M.F."/>
            <person name="Damm U."/>
            <person name="Buiate E.A."/>
            <person name="Epstein L."/>
            <person name="Alkan N."/>
            <person name="Altmueller J."/>
            <person name="Alvarado-Balderrama L."/>
            <person name="Bauser C.A."/>
            <person name="Becker C."/>
            <person name="Birren B.W."/>
            <person name="Chen Z."/>
            <person name="Choi J."/>
            <person name="Crouch J.A."/>
            <person name="Duvick J.P."/>
            <person name="Farman M.A."/>
            <person name="Gan P."/>
            <person name="Heiman D."/>
            <person name="Henrissat B."/>
            <person name="Howard R.J."/>
            <person name="Kabbage M."/>
            <person name="Koch C."/>
            <person name="Kracher B."/>
            <person name="Kubo Y."/>
            <person name="Law A.D."/>
            <person name="Lebrun M.-H."/>
            <person name="Lee Y.-H."/>
            <person name="Miyara I."/>
            <person name="Moore N."/>
            <person name="Neumann U."/>
            <person name="Nordstroem K."/>
            <person name="Panaccione D.G."/>
            <person name="Panstruga R."/>
            <person name="Place M."/>
            <person name="Proctor R.H."/>
            <person name="Prusky D."/>
            <person name="Rech G."/>
            <person name="Reinhardt R."/>
            <person name="Rollins J.A."/>
            <person name="Rounsley S."/>
            <person name="Schardl C.L."/>
            <person name="Schwartz D.C."/>
            <person name="Shenoy N."/>
            <person name="Shirasu K."/>
            <person name="Sikhakolli U.R."/>
            <person name="Stueber K."/>
            <person name="Sukno S.A."/>
            <person name="Sweigard J.A."/>
            <person name="Takano Y."/>
            <person name="Takahara H."/>
            <person name="Trail F."/>
            <person name="van der Does H.C."/>
            <person name="Voll L.M."/>
            <person name="Will I."/>
            <person name="Young S."/>
            <person name="Zeng Q."/>
            <person name="Zhang J."/>
            <person name="Zhou S."/>
            <person name="Dickman M.B."/>
            <person name="Schulze-Lefert P."/>
            <person name="Ver Loren van Themaat E."/>
            <person name="Ma L.-J."/>
            <person name="Vaillancourt L.J."/>
        </authorList>
    </citation>
    <scope>NUCLEOTIDE SEQUENCE [LARGE SCALE GENOMIC DNA]</scope>
    <source>
        <strain evidence="2">M1.001 / M2 / FGSC 10212</strain>
    </source>
</reference>
<organism evidence="2">
    <name type="scientific">Colletotrichum graminicola (strain M1.001 / M2 / FGSC 10212)</name>
    <name type="common">Maize anthracnose fungus</name>
    <name type="synonym">Glomerella graminicola</name>
    <dbReference type="NCBI Taxonomy" id="645133"/>
    <lineage>
        <taxon>Eukaryota</taxon>
        <taxon>Fungi</taxon>
        <taxon>Dikarya</taxon>
        <taxon>Ascomycota</taxon>
        <taxon>Pezizomycotina</taxon>
        <taxon>Sordariomycetes</taxon>
        <taxon>Hypocreomycetidae</taxon>
        <taxon>Glomerellales</taxon>
        <taxon>Glomerellaceae</taxon>
        <taxon>Colletotrichum</taxon>
        <taxon>Colletotrichum graminicola species complex</taxon>
    </lineage>
</organism>
<dbReference type="HOGENOM" id="CLU_2941588_0_0_1"/>
<evidence type="ECO:0000313" key="1">
    <source>
        <dbReference type="EMBL" id="EFQ26579.1"/>
    </source>
</evidence>
<proteinExistence type="predicted"/>
<dbReference type="RefSeq" id="XP_008090599.1">
    <property type="nucleotide sequence ID" value="XM_008092408.1"/>
</dbReference>
<dbReference type="EMBL" id="GG697335">
    <property type="protein sequence ID" value="EFQ26579.1"/>
    <property type="molecule type" value="Genomic_DNA"/>
</dbReference>
<gene>
    <name evidence="1" type="ORF">GLRG_02399</name>
</gene>